<keyword evidence="2" id="KW-1185">Reference proteome</keyword>
<evidence type="ECO:0000313" key="1">
    <source>
        <dbReference type="EMBL" id="KAI8439697.1"/>
    </source>
</evidence>
<comment type="caution">
    <text evidence="1">The sequence shown here is derived from an EMBL/GenBank/DDBJ whole genome shotgun (WGS) entry which is preliminary data.</text>
</comment>
<feature type="non-terminal residue" evidence="1">
    <location>
        <position position="1"/>
    </location>
</feature>
<evidence type="ECO:0000313" key="2">
    <source>
        <dbReference type="Proteomes" id="UP001064048"/>
    </source>
</evidence>
<name>A0ACC0KU28_CHOFU</name>
<reference evidence="1 2" key="1">
    <citation type="journal article" date="2022" name="Genome Biol. Evol.">
        <title>The Spruce Budworm Genome: Reconstructing the Evolutionary History of Antifreeze Proteins.</title>
        <authorList>
            <person name="Beliveau C."/>
            <person name="Gagne P."/>
            <person name="Picq S."/>
            <person name="Vernygora O."/>
            <person name="Keeling C.I."/>
            <person name="Pinkney K."/>
            <person name="Doucet D."/>
            <person name="Wen F."/>
            <person name="Johnston J.S."/>
            <person name="Maaroufi H."/>
            <person name="Boyle B."/>
            <person name="Laroche J."/>
            <person name="Dewar K."/>
            <person name="Juretic N."/>
            <person name="Blackburn G."/>
            <person name="Nisole A."/>
            <person name="Brunet B."/>
            <person name="Brandao M."/>
            <person name="Lumley L."/>
            <person name="Duan J."/>
            <person name="Quan G."/>
            <person name="Lucarotti C.J."/>
            <person name="Roe A.D."/>
            <person name="Sperling F.A.H."/>
            <person name="Levesque R.C."/>
            <person name="Cusson M."/>
        </authorList>
    </citation>
    <scope>NUCLEOTIDE SEQUENCE [LARGE SCALE GENOMIC DNA]</scope>
    <source>
        <strain evidence="1">Glfc:IPQL:Cfum</strain>
    </source>
</reference>
<gene>
    <name evidence="1" type="ORF">MSG28_013391</name>
</gene>
<sequence>PVLPAVDSQAEPPEKKPPQPPPTQTTAQDAIEDDYTVERRPSLYSALLAVHPEIQ</sequence>
<organism evidence="1 2">
    <name type="scientific">Choristoneura fumiferana</name>
    <name type="common">Spruce budworm moth</name>
    <name type="synonym">Archips fumiferana</name>
    <dbReference type="NCBI Taxonomy" id="7141"/>
    <lineage>
        <taxon>Eukaryota</taxon>
        <taxon>Metazoa</taxon>
        <taxon>Ecdysozoa</taxon>
        <taxon>Arthropoda</taxon>
        <taxon>Hexapoda</taxon>
        <taxon>Insecta</taxon>
        <taxon>Pterygota</taxon>
        <taxon>Neoptera</taxon>
        <taxon>Endopterygota</taxon>
        <taxon>Lepidoptera</taxon>
        <taxon>Glossata</taxon>
        <taxon>Ditrysia</taxon>
        <taxon>Tortricoidea</taxon>
        <taxon>Tortricidae</taxon>
        <taxon>Tortricinae</taxon>
        <taxon>Choristoneura</taxon>
    </lineage>
</organism>
<dbReference type="Proteomes" id="UP001064048">
    <property type="component" value="Chromosome 23"/>
</dbReference>
<dbReference type="EMBL" id="CM046123">
    <property type="protein sequence ID" value="KAI8439697.1"/>
    <property type="molecule type" value="Genomic_DNA"/>
</dbReference>
<protein>
    <submittedName>
        <fullName evidence="1">Uncharacterized protein</fullName>
    </submittedName>
</protein>
<accession>A0ACC0KU28</accession>
<proteinExistence type="predicted"/>